<comment type="caution">
    <text evidence="15">The sequence shown here is derived from an EMBL/GenBank/DDBJ whole genome shotgun (WGS) entry which is preliminary data.</text>
</comment>
<dbReference type="Pfam" id="PF00155">
    <property type="entry name" value="Aminotran_1_2"/>
    <property type="match status" value="1"/>
</dbReference>
<dbReference type="UniPathway" id="UPA00251">
    <property type="reaction ID" value="UER00375"/>
</dbReference>
<comment type="catalytic activity">
    <reaction evidence="12">
        <text>succinyl-CoA + glycine + H(+) = 5-aminolevulinate + CO2 + CoA</text>
        <dbReference type="Rhea" id="RHEA:12921"/>
        <dbReference type="ChEBI" id="CHEBI:15378"/>
        <dbReference type="ChEBI" id="CHEBI:16526"/>
        <dbReference type="ChEBI" id="CHEBI:57287"/>
        <dbReference type="ChEBI" id="CHEBI:57292"/>
        <dbReference type="ChEBI" id="CHEBI:57305"/>
        <dbReference type="ChEBI" id="CHEBI:356416"/>
        <dbReference type="EC" id="2.3.1.37"/>
    </reaction>
</comment>
<dbReference type="InterPro" id="IPR001917">
    <property type="entry name" value="Aminotrans_II_pyridoxalP_BS"/>
</dbReference>
<dbReference type="GO" id="GO:0030170">
    <property type="term" value="F:pyridoxal phosphate binding"/>
    <property type="evidence" value="ECO:0007669"/>
    <property type="project" value="InterPro"/>
</dbReference>
<evidence type="ECO:0000256" key="12">
    <source>
        <dbReference type="ARBA" id="ARBA00047654"/>
    </source>
</evidence>
<dbReference type="InterPro" id="IPR010961">
    <property type="entry name" value="4pyrrol_synth_NH2levulA_synth"/>
</dbReference>
<dbReference type="GO" id="GO:0003870">
    <property type="term" value="F:5-aminolevulinate synthase activity"/>
    <property type="evidence" value="ECO:0007669"/>
    <property type="project" value="UniProtKB-EC"/>
</dbReference>
<reference evidence="15 16" key="1">
    <citation type="submission" date="2019-02" db="EMBL/GenBank/DDBJ databases">
        <title>Deep-cultivation of Planctomycetes and their phenomic and genomic characterization uncovers novel biology.</title>
        <authorList>
            <person name="Wiegand S."/>
            <person name="Jogler M."/>
            <person name="Boedeker C."/>
            <person name="Pinto D."/>
            <person name="Vollmers J."/>
            <person name="Rivas-Marin E."/>
            <person name="Kohn T."/>
            <person name="Peeters S.H."/>
            <person name="Heuer A."/>
            <person name="Rast P."/>
            <person name="Oberbeckmann S."/>
            <person name="Bunk B."/>
            <person name="Jeske O."/>
            <person name="Meyerdierks A."/>
            <person name="Storesund J.E."/>
            <person name="Kallscheuer N."/>
            <person name="Luecker S."/>
            <person name="Lage O.M."/>
            <person name="Pohl T."/>
            <person name="Merkel B.J."/>
            <person name="Hornburger P."/>
            <person name="Mueller R.-W."/>
            <person name="Bruemmer F."/>
            <person name="Labrenz M."/>
            <person name="Spormann A.M."/>
            <person name="Op Den Camp H."/>
            <person name="Overmann J."/>
            <person name="Amann R."/>
            <person name="Jetten M.S.M."/>
            <person name="Mascher T."/>
            <person name="Medema M.H."/>
            <person name="Devos D.P."/>
            <person name="Kaster A.-K."/>
            <person name="Ovreas L."/>
            <person name="Rohde M."/>
            <person name="Galperin M.Y."/>
            <person name="Jogler C."/>
        </authorList>
    </citation>
    <scope>NUCLEOTIDE SEQUENCE [LARGE SCALE GENOMIC DNA]</scope>
    <source>
        <strain evidence="15 16">Poly59</strain>
    </source>
</reference>
<keyword evidence="6 13" id="KW-0663">Pyridoxal phosphate</keyword>
<evidence type="ECO:0000313" key="16">
    <source>
        <dbReference type="Proteomes" id="UP000317977"/>
    </source>
</evidence>
<evidence type="ECO:0000256" key="8">
    <source>
        <dbReference type="ARBA" id="ARBA00023315"/>
    </source>
</evidence>
<dbReference type="NCBIfam" id="TIGR01821">
    <property type="entry name" value="5aminolev_synth"/>
    <property type="match status" value="1"/>
</dbReference>
<dbReference type="InterPro" id="IPR015424">
    <property type="entry name" value="PyrdxlP-dep_Trfase"/>
</dbReference>
<protein>
    <recommendedName>
        <fullName evidence="4">5-aminolevulinate synthase</fullName>
        <ecNumber evidence="4">2.3.1.37</ecNumber>
    </recommendedName>
    <alternativeName>
        <fullName evidence="9">5-aminolevulinic acid synthase</fullName>
    </alternativeName>
    <alternativeName>
        <fullName evidence="10">Delta-ALA synthase</fullName>
    </alternativeName>
    <alternativeName>
        <fullName evidence="11">Delta-aminolevulinate synthase</fullName>
    </alternativeName>
</protein>
<dbReference type="PANTHER" id="PTHR13693:SF102">
    <property type="entry name" value="2-AMINO-3-KETOBUTYRATE COENZYME A LIGASE, MITOCHONDRIAL"/>
    <property type="match status" value="1"/>
</dbReference>
<evidence type="ECO:0000256" key="7">
    <source>
        <dbReference type="ARBA" id="ARBA00023133"/>
    </source>
</evidence>
<keyword evidence="5 15" id="KW-0808">Transferase</keyword>
<dbReference type="OrthoDB" id="9807157at2"/>
<evidence type="ECO:0000313" key="15">
    <source>
        <dbReference type="EMBL" id="TWU55999.1"/>
    </source>
</evidence>
<evidence type="ECO:0000256" key="1">
    <source>
        <dbReference type="ARBA" id="ARBA00001933"/>
    </source>
</evidence>
<name>A0A5C6F8F1_9BACT</name>
<dbReference type="PROSITE" id="PS00599">
    <property type="entry name" value="AA_TRANSFER_CLASS_2"/>
    <property type="match status" value="1"/>
</dbReference>
<dbReference type="InterPro" id="IPR015422">
    <property type="entry name" value="PyrdxlP-dep_Trfase_small"/>
</dbReference>
<dbReference type="AlphaFoldDB" id="A0A5C6F8F1"/>
<dbReference type="InterPro" id="IPR050087">
    <property type="entry name" value="AON_synthase_class-II"/>
</dbReference>
<evidence type="ECO:0000256" key="3">
    <source>
        <dbReference type="ARBA" id="ARBA00008392"/>
    </source>
</evidence>
<dbReference type="Gene3D" id="3.90.1150.10">
    <property type="entry name" value="Aspartate Aminotransferase, domain 1"/>
    <property type="match status" value="1"/>
</dbReference>
<keyword evidence="16" id="KW-1185">Reference proteome</keyword>
<dbReference type="RefSeq" id="WP_146534083.1">
    <property type="nucleotide sequence ID" value="NZ_SJPX01000002.1"/>
</dbReference>
<accession>A0A5C6F8F1</accession>
<organism evidence="15 16">
    <name type="scientific">Rubripirellula reticaptiva</name>
    <dbReference type="NCBI Taxonomy" id="2528013"/>
    <lineage>
        <taxon>Bacteria</taxon>
        <taxon>Pseudomonadati</taxon>
        <taxon>Planctomycetota</taxon>
        <taxon>Planctomycetia</taxon>
        <taxon>Pirellulales</taxon>
        <taxon>Pirellulaceae</taxon>
        <taxon>Rubripirellula</taxon>
    </lineage>
</organism>
<comment type="pathway">
    <text evidence="2">Porphyrin-containing compound metabolism; protoporphyrin-IX biosynthesis; 5-aminolevulinate from glycine: step 1/1.</text>
</comment>
<evidence type="ECO:0000256" key="13">
    <source>
        <dbReference type="RuleBase" id="RU003693"/>
    </source>
</evidence>
<gene>
    <name evidence="15" type="primary">hemA_2</name>
    <name evidence="15" type="ORF">Poly59_23020</name>
</gene>
<evidence type="ECO:0000256" key="6">
    <source>
        <dbReference type="ARBA" id="ARBA00022898"/>
    </source>
</evidence>
<evidence type="ECO:0000256" key="5">
    <source>
        <dbReference type="ARBA" id="ARBA00022679"/>
    </source>
</evidence>
<dbReference type="InterPro" id="IPR015421">
    <property type="entry name" value="PyrdxlP-dep_Trfase_major"/>
</dbReference>
<evidence type="ECO:0000256" key="4">
    <source>
        <dbReference type="ARBA" id="ARBA00013257"/>
    </source>
</evidence>
<evidence type="ECO:0000256" key="2">
    <source>
        <dbReference type="ARBA" id="ARBA00005029"/>
    </source>
</evidence>
<feature type="domain" description="Aminotransferase class I/classII large" evidence="14">
    <location>
        <begin position="44"/>
        <end position="387"/>
    </location>
</feature>
<proteinExistence type="inferred from homology"/>
<dbReference type="Gene3D" id="3.40.640.10">
    <property type="entry name" value="Type I PLP-dependent aspartate aminotransferase-like (Major domain)"/>
    <property type="match status" value="1"/>
</dbReference>
<comment type="similarity">
    <text evidence="3 13">Belongs to the class-II pyridoxal-phosphate-dependent aminotransferase family.</text>
</comment>
<dbReference type="InterPro" id="IPR004839">
    <property type="entry name" value="Aminotransferase_I/II_large"/>
</dbReference>
<evidence type="ECO:0000256" key="9">
    <source>
        <dbReference type="ARBA" id="ARBA00031691"/>
    </source>
</evidence>
<keyword evidence="7" id="KW-0350">Heme biosynthesis</keyword>
<dbReference type="Proteomes" id="UP000317977">
    <property type="component" value="Unassembled WGS sequence"/>
</dbReference>
<dbReference type="EC" id="2.3.1.37" evidence="4"/>
<evidence type="ECO:0000256" key="11">
    <source>
        <dbReference type="ARBA" id="ARBA00032773"/>
    </source>
</evidence>
<dbReference type="PANTHER" id="PTHR13693">
    <property type="entry name" value="CLASS II AMINOTRANSFERASE/8-AMINO-7-OXONONANOATE SYNTHASE"/>
    <property type="match status" value="1"/>
</dbReference>
<keyword evidence="8 15" id="KW-0012">Acyltransferase</keyword>
<comment type="cofactor">
    <cofactor evidence="1 13">
        <name>pyridoxal 5'-phosphate</name>
        <dbReference type="ChEBI" id="CHEBI:597326"/>
    </cofactor>
</comment>
<sequence length="408" mass="43848">MSFTRRLRDLVRELKEASTFRVFSEVNRIAGEFPLMRSNGGSADLVNWASNDYLAMGQHETVFQATRDALEEFGVGSGGSRNITGTSHLHCGLESELARLHGKEASLLFSSGYCANRGALSTLGKLFSGSVEFFSDKANHASLVRGILATGERKSVYNHNDPQHLVECLSRSTAEVKVVVFESLHSMDADIADVETMLDICEDFGAFSFVDEVHAVGAYGPKGAGIAAAQAVSAKATVVMGTLGKAFGCFGGYIAGNRDTIDAIRSYSDDFIFTTALPPHVVAGCLASVQHLSSSNEERERLHQNASLLASELQTANVPYLGKGTHIFPIVFGSAERCNEAQRRLRLEFGMEATAINPPSVEAGASRIRVAITSAHTESMIAEFVEAMKSVHQDLSPTSSASVKNEKT</sequence>
<dbReference type="SUPFAM" id="SSF53383">
    <property type="entry name" value="PLP-dependent transferases"/>
    <property type="match status" value="1"/>
</dbReference>
<dbReference type="EMBL" id="SJPX01000002">
    <property type="protein sequence ID" value="TWU55999.1"/>
    <property type="molecule type" value="Genomic_DNA"/>
</dbReference>
<evidence type="ECO:0000259" key="14">
    <source>
        <dbReference type="Pfam" id="PF00155"/>
    </source>
</evidence>
<dbReference type="GO" id="GO:0006782">
    <property type="term" value="P:protoporphyrinogen IX biosynthetic process"/>
    <property type="evidence" value="ECO:0007669"/>
    <property type="project" value="UniProtKB-UniPathway"/>
</dbReference>
<evidence type="ECO:0000256" key="10">
    <source>
        <dbReference type="ARBA" id="ARBA00031945"/>
    </source>
</evidence>